<dbReference type="AlphaFoldDB" id="A0A7Y9QYN7"/>
<dbReference type="Proteomes" id="UP000518288">
    <property type="component" value="Unassembled WGS sequence"/>
</dbReference>
<protein>
    <submittedName>
        <fullName evidence="2">Rhodanese-related sulfurtransferase</fullName>
    </submittedName>
</protein>
<proteinExistence type="predicted"/>
<dbReference type="PANTHER" id="PTHR43031">
    <property type="entry name" value="FAD-DEPENDENT OXIDOREDUCTASE"/>
    <property type="match status" value="1"/>
</dbReference>
<dbReference type="Pfam" id="PF00581">
    <property type="entry name" value="Rhodanese"/>
    <property type="match status" value="1"/>
</dbReference>
<sequence length="136" mass="13905">MNFLLDNWIWLLTAAASGGALLLPMLGKGGGADAISPAEAVQMINREKAVVIDVCESAEFSAGHVVGARSVPLATLEGSKGLPTNKTLPVVLVCASGARARRAAATVRGLGHQRVHVLQGGMAGWRAAGLPVEKSA</sequence>
<dbReference type="SMART" id="SM00450">
    <property type="entry name" value="RHOD"/>
    <property type="match status" value="1"/>
</dbReference>
<keyword evidence="3" id="KW-1185">Reference proteome</keyword>
<accession>A0A7Y9QYN7</accession>
<dbReference type="RefSeq" id="WP_179632912.1">
    <property type="nucleotide sequence ID" value="NZ_CAXYYM010000071.1"/>
</dbReference>
<evidence type="ECO:0000313" key="2">
    <source>
        <dbReference type="EMBL" id="NYG31970.1"/>
    </source>
</evidence>
<keyword evidence="2" id="KW-0808">Transferase</keyword>
<reference evidence="2 3" key="1">
    <citation type="submission" date="2020-07" db="EMBL/GenBank/DDBJ databases">
        <title>Genomic Encyclopedia of Archaeal and Bacterial Type Strains, Phase II (KMG-II): from individual species to whole genera.</title>
        <authorList>
            <person name="Goeker M."/>
        </authorList>
    </citation>
    <scope>NUCLEOTIDE SEQUENCE [LARGE SCALE GENOMIC DNA]</scope>
    <source>
        <strain evidence="2 3">DSM 21226</strain>
    </source>
</reference>
<dbReference type="GO" id="GO:0016740">
    <property type="term" value="F:transferase activity"/>
    <property type="evidence" value="ECO:0007669"/>
    <property type="project" value="UniProtKB-KW"/>
</dbReference>
<comment type="caution">
    <text evidence="2">The sequence shown here is derived from an EMBL/GenBank/DDBJ whole genome shotgun (WGS) entry which is preliminary data.</text>
</comment>
<evidence type="ECO:0000313" key="3">
    <source>
        <dbReference type="Proteomes" id="UP000518288"/>
    </source>
</evidence>
<dbReference type="InterPro" id="IPR050229">
    <property type="entry name" value="GlpE_sulfurtransferase"/>
</dbReference>
<dbReference type="InterPro" id="IPR036873">
    <property type="entry name" value="Rhodanese-like_dom_sf"/>
</dbReference>
<feature type="domain" description="Rhodanese" evidence="1">
    <location>
        <begin position="45"/>
        <end position="134"/>
    </location>
</feature>
<dbReference type="InterPro" id="IPR001763">
    <property type="entry name" value="Rhodanese-like_dom"/>
</dbReference>
<evidence type="ECO:0000259" key="1">
    <source>
        <dbReference type="PROSITE" id="PS50206"/>
    </source>
</evidence>
<gene>
    <name evidence="2" type="ORF">BDD16_000956</name>
</gene>
<dbReference type="PANTHER" id="PTHR43031:SF18">
    <property type="entry name" value="RHODANESE-RELATED SULFURTRANSFERASES"/>
    <property type="match status" value="1"/>
</dbReference>
<name>A0A7Y9QYN7_9BURK</name>
<dbReference type="SUPFAM" id="SSF52821">
    <property type="entry name" value="Rhodanese/Cell cycle control phosphatase"/>
    <property type="match status" value="1"/>
</dbReference>
<dbReference type="EMBL" id="JACCFH010000001">
    <property type="protein sequence ID" value="NYG31970.1"/>
    <property type="molecule type" value="Genomic_DNA"/>
</dbReference>
<dbReference type="Gene3D" id="3.40.250.10">
    <property type="entry name" value="Rhodanese-like domain"/>
    <property type="match status" value="1"/>
</dbReference>
<organism evidence="2 3">
    <name type="scientific">Sphaerotilus montanus</name>
    <dbReference type="NCBI Taxonomy" id="522889"/>
    <lineage>
        <taxon>Bacteria</taxon>
        <taxon>Pseudomonadati</taxon>
        <taxon>Pseudomonadota</taxon>
        <taxon>Betaproteobacteria</taxon>
        <taxon>Burkholderiales</taxon>
        <taxon>Sphaerotilaceae</taxon>
        <taxon>Sphaerotilus</taxon>
    </lineage>
</organism>
<dbReference type="CDD" id="cd00158">
    <property type="entry name" value="RHOD"/>
    <property type="match status" value="1"/>
</dbReference>
<dbReference type="PROSITE" id="PS50206">
    <property type="entry name" value="RHODANESE_3"/>
    <property type="match status" value="1"/>
</dbReference>